<protein>
    <recommendedName>
        <fullName evidence="4">Electron transfer flavoprotein subunit beta</fullName>
    </recommendedName>
</protein>
<dbReference type="GO" id="GO:0005829">
    <property type="term" value="C:cytosol"/>
    <property type="evidence" value="ECO:0007669"/>
    <property type="project" value="TreeGrafter"/>
</dbReference>
<dbReference type="Pfam" id="PF01012">
    <property type="entry name" value="ETF"/>
    <property type="match status" value="1"/>
</dbReference>
<reference evidence="9 10" key="1">
    <citation type="submission" date="2013-08" db="EMBL/GenBank/DDBJ databases">
        <title>Genome sequencing of Cellulomonas bogoriensis 69B4.</title>
        <authorList>
            <person name="Chen F."/>
            <person name="Li Y."/>
            <person name="Wang G."/>
        </authorList>
    </citation>
    <scope>NUCLEOTIDE SEQUENCE [LARGE SCALE GENOMIC DNA]</scope>
    <source>
        <strain evidence="9 10">69B4</strain>
    </source>
</reference>
<dbReference type="CDD" id="cd01714">
    <property type="entry name" value="ETF_beta"/>
    <property type="match status" value="1"/>
</dbReference>
<accession>A0A0A0C067</accession>
<dbReference type="InterPro" id="IPR033948">
    <property type="entry name" value="ETF_beta_N"/>
</dbReference>
<dbReference type="PANTHER" id="PTHR21294:SF8">
    <property type="entry name" value="ELECTRON TRANSFER FLAVOPROTEIN SUBUNIT BETA"/>
    <property type="match status" value="1"/>
</dbReference>
<evidence type="ECO:0000313" key="10">
    <source>
        <dbReference type="Proteomes" id="UP000054314"/>
    </source>
</evidence>
<dbReference type="Gene3D" id="3.40.50.620">
    <property type="entry name" value="HUPs"/>
    <property type="match status" value="1"/>
</dbReference>
<dbReference type="InterPro" id="IPR014730">
    <property type="entry name" value="ETF_a/b_N"/>
</dbReference>
<dbReference type="OrthoDB" id="9804960at2"/>
<dbReference type="InterPro" id="IPR012255">
    <property type="entry name" value="ETF_b"/>
</dbReference>
<evidence type="ECO:0000256" key="1">
    <source>
        <dbReference type="ARBA" id="ARBA00001974"/>
    </source>
</evidence>
<name>A0A0A0C067_9CELL</name>
<dbReference type="Proteomes" id="UP000054314">
    <property type="component" value="Unassembled WGS sequence"/>
</dbReference>
<sequence>MRIVVCVKHVPDVQGERAFTSDGLVDRSRGDGTLNELDENAVEAAVSLVEEHGGEVVVLTMGPADAEDAVRRGLQMGADQAVHVHDDALAGSDSMVTAEILAAAVRHIAQDGQVDLVVTGMAALDGLMSVVPTLLAAHLELPRATLAARLAVADGQVTITRELDHATEELTAPLPALVSVTDQTNQPRYPNFKAIMAARKKPVTALSLADLGVDPSRAGAAGSRTRVLAAEPRPARENRVLITDEGDAGLRLAQFLVDNRLV</sequence>
<keyword evidence="5" id="KW-0813">Transport</keyword>
<dbReference type="PIRSF" id="PIRSF000090">
    <property type="entry name" value="Beta-ETF"/>
    <property type="match status" value="1"/>
</dbReference>
<dbReference type="EMBL" id="AXCZ01000034">
    <property type="protein sequence ID" value="KGM13585.1"/>
    <property type="molecule type" value="Genomic_DNA"/>
</dbReference>
<keyword evidence="10" id="KW-1185">Reference proteome</keyword>
<feature type="domain" description="Electron transfer flavoprotein alpha/beta-subunit N-terminal" evidence="8">
    <location>
        <begin position="22"/>
        <end position="215"/>
    </location>
</feature>
<dbReference type="SMART" id="SM00893">
    <property type="entry name" value="ETF"/>
    <property type="match status" value="1"/>
</dbReference>
<evidence type="ECO:0000256" key="3">
    <source>
        <dbReference type="ARBA" id="ARBA00011355"/>
    </source>
</evidence>
<dbReference type="SUPFAM" id="SSF52402">
    <property type="entry name" value="Adenine nucleotide alpha hydrolases-like"/>
    <property type="match status" value="1"/>
</dbReference>
<comment type="cofactor">
    <cofactor evidence="1">
        <name>FAD</name>
        <dbReference type="ChEBI" id="CHEBI:57692"/>
    </cofactor>
</comment>
<comment type="similarity">
    <text evidence="2">Belongs to the ETF beta-subunit/FixA family.</text>
</comment>
<dbReference type="RefSeq" id="WP_035058818.1">
    <property type="nucleotide sequence ID" value="NZ_AXCZ01000034.1"/>
</dbReference>
<evidence type="ECO:0000256" key="6">
    <source>
        <dbReference type="ARBA" id="ARBA00022982"/>
    </source>
</evidence>
<proteinExistence type="inferred from homology"/>
<comment type="function">
    <text evidence="7">The electron transfer flavoprotein serves as a specific electron acceptor for other dehydrogenases. It transfers the electrons to the main respiratory chain via ETF-ubiquinone oxidoreductase (ETF dehydrogenase).</text>
</comment>
<evidence type="ECO:0000256" key="4">
    <source>
        <dbReference type="ARBA" id="ARBA00016797"/>
    </source>
</evidence>
<evidence type="ECO:0000256" key="7">
    <source>
        <dbReference type="ARBA" id="ARBA00025649"/>
    </source>
</evidence>
<dbReference type="PANTHER" id="PTHR21294">
    <property type="entry name" value="ELECTRON TRANSFER FLAVOPROTEIN BETA-SUBUNIT"/>
    <property type="match status" value="1"/>
</dbReference>
<comment type="caution">
    <text evidence="9">The sequence shown here is derived from an EMBL/GenBank/DDBJ whole genome shotgun (WGS) entry which is preliminary data.</text>
</comment>
<comment type="subunit">
    <text evidence="3">Heterodimer of an alpha and a beta subunit.</text>
</comment>
<evidence type="ECO:0000256" key="2">
    <source>
        <dbReference type="ARBA" id="ARBA00007557"/>
    </source>
</evidence>
<dbReference type="GO" id="GO:0009055">
    <property type="term" value="F:electron transfer activity"/>
    <property type="evidence" value="ECO:0007669"/>
    <property type="project" value="InterPro"/>
</dbReference>
<dbReference type="AlphaFoldDB" id="A0A0A0C067"/>
<evidence type="ECO:0000313" key="9">
    <source>
        <dbReference type="EMBL" id="KGM13585.1"/>
    </source>
</evidence>
<gene>
    <name evidence="9" type="ORF">N869_12875</name>
</gene>
<evidence type="ECO:0000256" key="5">
    <source>
        <dbReference type="ARBA" id="ARBA00022448"/>
    </source>
</evidence>
<organism evidence="9 10">
    <name type="scientific">Cellulomonas bogoriensis 69B4 = DSM 16987</name>
    <dbReference type="NCBI Taxonomy" id="1386082"/>
    <lineage>
        <taxon>Bacteria</taxon>
        <taxon>Bacillati</taxon>
        <taxon>Actinomycetota</taxon>
        <taxon>Actinomycetes</taxon>
        <taxon>Micrococcales</taxon>
        <taxon>Cellulomonadaceae</taxon>
        <taxon>Cellulomonas</taxon>
    </lineage>
</organism>
<evidence type="ECO:0000259" key="8">
    <source>
        <dbReference type="SMART" id="SM00893"/>
    </source>
</evidence>
<dbReference type="InterPro" id="IPR014729">
    <property type="entry name" value="Rossmann-like_a/b/a_fold"/>
</dbReference>
<keyword evidence="6" id="KW-0249">Electron transport</keyword>